<dbReference type="PANTHER" id="PTHR10151">
    <property type="entry name" value="ECTONUCLEOTIDE PYROPHOSPHATASE/PHOSPHODIESTERASE"/>
    <property type="match status" value="1"/>
</dbReference>
<dbReference type="OrthoDB" id="445007at2759"/>
<accession>A0A9W9TXN6</accession>
<dbReference type="CDD" id="cd16018">
    <property type="entry name" value="Enpp"/>
    <property type="match status" value="1"/>
</dbReference>
<dbReference type="GO" id="GO:0047400">
    <property type="term" value="F:phosphonoacetate hydrolase activity"/>
    <property type="evidence" value="ECO:0007669"/>
    <property type="project" value="InterPro"/>
</dbReference>
<reference evidence="1" key="2">
    <citation type="journal article" date="2023" name="IMA Fungus">
        <title>Comparative genomic study of the Penicillium genus elucidates a diverse pangenome and 15 lateral gene transfer events.</title>
        <authorList>
            <person name="Petersen C."/>
            <person name="Sorensen T."/>
            <person name="Nielsen M.R."/>
            <person name="Sondergaard T.E."/>
            <person name="Sorensen J.L."/>
            <person name="Fitzpatrick D.A."/>
            <person name="Frisvad J.C."/>
            <person name="Nielsen K.L."/>
        </authorList>
    </citation>
    <scope>NUCLEOTIDE SEQUENCE</scope>
    <source>
        <strain evidence="1">IBT 23319</strain>
    </source>
</reference>
<dbReference type="Gene3D" id="3.30.1360.110">
    <property type="entry name" value="Domain 2, Phosphonoacetate Hydrolase"/>
    <property type="match status" value="1"/>
</dbReference>
<dbReference type="Gene3D" id="3.40.720.10">
    <property type="entry name" value="Alkaline Phosphatase, subunit A"/>
    <property type="match status" value="1"/>
</dbReference>
<dbReference type="InterPro" id="IPR017850">
    <property type="entry name" value="Alkaline_phosphatase_core_sf"/>
</dbReference>
<dbReference type="GeneID" id="81379619"/>
<name>A0A9W9TXN6_PENCI</name>
<evidence type="ECO:0008006" key="3">
    <source>
        <dbReference type="Google" id="ProtNLM"/>
    </source>
</evidence>
<organism evidence="1 2">
    <name type="scientific">Penicillium citrinum</name>
    <dbReference type="NCBI Taxonomy" id="5077"/>
    <lineage>
        <taxon>Eukaryota</taxon>
        <taxon>Fungi</taxon>
        <taxon>Dikarya</taxon>
        <taxon>Ascomycota</taxon>
        <taxon>Pezizomycotina</taxon>
        <taxon>Eurotiomycetes</taxon>
        <taxon>Eurotiomycetidae</taxon>
        <taxon>Eurotiales</taxon>
        <taxon>Aspergillaceae</taxon>
        <taxon>Penicillium</taxon>
    </lineage>
</organism>
<dbReference type="InterPro" id="IPR002591">
    <property type="entry name" value="Phosphodiest/P_Trfase"/>
</dbReference>
<dbReference type="PANTHER" id="PTHR10151:SF120">
    <property type="entry name" value="BIS(5'-ADENOSYL)-TRIPHOSPHATASE"/>
    <property type="match status" value="1"/>
</dbReference>
<evidence type="ECO:0000313" key="2">
    <source>
        <dbReference type="Proteomes" id="UP001147733"/>
    </source>
</evidence>
<dbReference type="EMBL" id="JAPQKT010000001">
    <property type="protein sequence ID" value="KAJ5243205.1"/>
    <property type="molecule type" value="Genomic_DNA"/>
</dbReference>
<dbReference type="Pfam" id="PF01663">
    <property type="entry name" value="Phosphodiest"/>
    <property type="match status" value="1"/>
</dbReference>
<protein>
    <recommendedName>
        <fullName evidence="3">Phosphonoacetate hydrolase</fullName>
    </recommendedName>
</protein>
<dbReference type="RefSeq" id="XP_056506209.1">
    <property type="nucleotide sequence ID" value="XM_056640452.1"/>
</dbReference>
<dbReference type="SUPFAM" id="SSF53649">
    <property type="entry name" value="Alkaline phosphatase-like"/>
    <property type="match status" value="1"/>
</dbReference>
<dbReference type="InterPro" id="IPR012710">
    <property type="entry name" value="Phosphonoacetate_hydro"/>
</dbReference>
<gene>
    <name evidence="1" type="ORF">N7469_001532</name>
</gene>
<dbReference type="Proteomes" id="UP001147733">
    <property type="component" value="Unassembled WGS sequence"/>
</dbReference>
<reference evidence="1" key="1">
    <citation type="submission" date="2022-11" db="EMBL/GenBank/DDBJ databases">
        <authorList>
            <person name="Petersen C."/>
        </authorList>
    </citation>
    <scope>NUCLEOTIDE SEQUENCE</scope>
    <source>
        <strain evidence="1">IBT 23319</strain>
    </source>
</reference>
<evidence type="ECO:0000313" key="1">
    <source>
        <dbReference type="EMBL" id="KAJ5243205.1"/>
    </source>
</evidence>
<keyword evidence="2" id="KW-1185">Reference proteome</keyword>
<dbReference type="NCBIfam" id="TIGR02335">
    <property type="entry name" value="hydr_PhnA"/>
    <property type="match status" value="1"/>
</dbReference>
<proteinExistence type="predicted"/>
<dbReference type="AlphaFoldDB" id="A0A9W9TXN6"/>
<sequence>MPSSQIPSIQLHGRTYNLPQRPTVIICIDGFDPEYLQQGIEDGILPNLASFLKSGFHVTADCAMPSLTNPNNLSIITGTPTSIHGISGNYYLDKETGEEHMIVDDKTMRGTTILAKMADAGVRVTAITAKDKLRRIINHGLSPSKNSICFSAQCANESTISEHGIDNVEQWLGKSTPPQYSGELSLFVLDAGIKLLQEDRADLFYLTLSDYIQHKYAPGSKESNQFMQDIDFRIGIFIHLGAIVAVTGDHGMSDKSDPEGRSNVLFLEDFLYSRWPLAGTRVICPISDPFVKHHGALGGFVRVYLGDCSVIQEMITACRQLPEVETALTGPEAAEVFEMPRDREGDLVVISKKGFVIGSRRDEHDLSLLGEQRLRSHGGLSEQKVPLLRSSFESQGDSLGVRRWRNFDVFDLALNY</sequence>
<comment type="caution">
    <text evidence="1">The sequence shown here is derived from an EMBL/GenBank/DDBJ whole genome shotgun (WGS) entry which is preliminary data.</text>
</comment>
<dbReference type="InterPro" id="IPR023116">
    <property type="entry name" value="Phosphonoacetate_hydro_insert"/>
</dbReference>